<evidence type="ECO:0000259" key="11">
    <source>
        <dbReference type="Pfam" id="PF09606"/>
    </source>
</evidence>
<evidence type="ECO:0000256" key="9">
    <source>
        <dbReference type="RuleBase" id="RU364148"/>
    </source>
</evidence>
<dbReference type="Pfam" id="PF09606">
    <property type="entry name" value="Med15_N"/>
    <property type="match status" value="1"/>
</dbReference>
<dbReference type="Gene3D" id="1.10.246.20">
    <property type="entry name" value="Coactivator CBP, KIX domain"/>
    <property type="match status" value="1"/>
</dbReference>
<evidence type="ECO:0000256" key="1">
    <source>
        <dbReference type="ARBA" id="ARBA00004123"/>
    </source>
</evidence>
<evidence type="ECO:0000256" key="7">
    <source>
        <dbReference type="ARBA" id="ARBA00023242"/>
    </source>
</evidence>
<evidence type="ECO:0000259" key="12">
    <source>
        <dbReference type="Pfam" id="PF21538"/>
    </source>
</evidence>
<keyword evidence="7 9" id="KW-0539">Nucleus</keyword>
<keyword evidence="4 9" id="KW-0805">Transcription regulation</keyword>
<dbReference type="GO" id="GO:0003712">
    <property type="term" value="F:transcription coregulator activity"/>
    <property type="evidence" value="ECO:0007669"/>
    <property type="project" value="InterPro"/>
</dbReference>
<dbReference type="InterPro" id="IPR019087">
    <property type="entry name" value="Med15_N"/>
</dbReference>
<dbReference type="Pfam" id="PF21538">
    <property type="entry name" value="Med15_M"/>
    <property type="match status" value="1"/>
</dbReference>
<protein>
    <recommendedName>
        <fullName evidence="3 9">Mediator of RNA polymerase II transcription subunit 15</fullName>
    </recommendedName>
    <alternativeName>
        <fullName evidence="8 9">Mediator complex subunit 15</fullName>
    </alternativeName>
</protein>
<feature type="compositionally biased region" description="Low complexity" evidence="10">
    <location>
        <begin position="104"/>
        <end position="119"/>
    </location>
</feature>
<dbReference type="PANTHER" id="PTHR31804">
    <property type="entry name" value="MEDIATOR OF RNA POLYMERASE II TRANSCRIPTION SUBUNIT 15"/>
    <property type="match status" value="1"/>
</dbReference>
<keyword evidence="5 9" id="KW-0010">Activator</keyword>
<accession>A0A6F9DJV0</accession>
<feature type="region of interest" description="Disordered" evidence="10">
    <location>
        <begin position="142"/>
        <end position="295"/>
    </location>
</feature>
<feature type="compositionally biased region" description="Polar residues" evidence="10">
    <location>
        <begin position="143"/>
        <end position="194"/>
    </location>
</feature>
<dbReference type="InterPro" id="IPR048386">
    <property type="entry name" value="Med15_C"/>
</dbReference>
<feature type="region of interest" description="Disordered" evidence="10">
    <location>
        <begin position="77"/>
        <end position="119"/>
    </location>
</feature>
<feature type="compositionally biased region" description="Low complexity" evidence="10">
    <location>
        <begin position="277"/>
        <end position="289"/>
    </location>
</feature>
<dbReference type="AlphaFoldDB" id="A0A6F9DJV0"/>
<comment type="subcellular location">
    <subcellularLocation>
        <location evidence="1 9">Nucleus</location>
    </subcellularLocation>
</comment>
<comment type="function">
    <text evidence="9">Component of the Mediator complex, a coactivator involved in the regulated transcription of nearly all RNA polymerase II-dependent genes. Mediator functions as a bridge to convey information from gene-specific regulatory proteins to the basal RNA polymerase II transcription machinery. Mediator is recruited to promoters by direct interactions with regulatory proteins and serves as a scaffold for the assembly of a functional preinitiation complex with RNA polymerase II and the general transcription factors.</text>
</comment>
<keyword evidence="6 9" id="KW-0804">Transcription</keyword>
<gene>
    <name evidence="14" type="primary">Med15</name>
    <name evidence="9" type="synonym">MED15</name>
</gene>
<dbReference type="PANTHER" id="PTHR31804:SF3">
    <property type="entry name" value="MEDIATOR OF RNA POLYMERASE II TRANSCRIPTION SUBUNIT 15"/>
    <property type="match status" value="1"/>
</dbReference>
<feature type="domain" description="ARC105/Med15 mediator subunit C-terminal" evidence="13">
    <location>
        <begin position="442"/>
        <end position="575"/>
    </location>
</feature>
<evidence type="ECO:0000256" key="6">
    <source>
        <dbReference type="ARBA" id="ARBA00023163"/>
    </source>
</evidence>
<sequence>MAGARNWKSENVRAQARIKINDAAEQYGVINAIGKGEQLENTIFQKSKSTENYYGMIQQLLQKIQIQGAKNNAANNMAASQDQHNQSQFPQQMQPPQPQPQPPQFQNQPTMQAQQGQQQSQVFVQGGNMVNNQQITGMFAPMQPTQTSSTLPQGSPGQAMQMRPNMTPNSSPMTRVHPGSTTPSPQTGMVNTYRPTWPHPSPGSQFPIKQFPKRPQQPNTQQQPVLTMPDSTGTPQPSGIPSLSPAHQSPQVPTTSPSLRTPGSVQTVHSPGMLAVPSPTSSNQPQSQQQEDEKEYMEKLKHLQKYIEPLSRMINKFNEDQGNYSQEMSKMKVLRDNLMNPRMRLQLCTLDKCEKVLQNWLGAKTPKQPPRNPDQHMCQPFLNVIATATKSPLLNHTLKRTFGPAMRTICGDYTVPDYVPNKKQCLQKAVEKMKAEREKQRVPDLVQGEIARLESKYKVKLDKTHTTDDGSIRILCELDDPKLPAVPPLRLEVPASYPDDCAEWISEPVYSNRPPENNHEDVSTDMRSDAVDVHQQSESLQSQLEPIVNARLKRLGDSSSTISSMITAWETSVREACAVIN</sequence>
<evidence type="ECO:0000313" key="14">
    <source>
        <dbReference type="EMBL" id="CAB3263727.1"/>
    </source>
</evidence>
<dbReference type="EMBL" id="LR787865">
    <property type="protein sequence ID" value="CAB3263727.1"/>
    <property type="molecule type" value="mRNA"/>
</dbReference>
<feature type="domain" description="Mediator of RNA polymerase II transcription subunit 15 N-terminal" evidence="11">
    <location>
        <begin position="6"/>
        <end position="73"/>
    </location>
</feature>
<evidence type="ECO:0000256" key="10">
    <source>
        <dbReference type="SAM" id="MobiDB-lite"/>
    </source>
</evidence>
<dbReference type="GO" id="GO:0006355">
    <property type="term" value="P:regulation of DNA-templated transcription"/>
    <property type="evidence" value="ECO:0007669"/>
    <property type="project" value="InterPro"/>
</dbReference>
<organism evidence="14">
    <name type="scientific">Phallusia mammillata</name>
    <dbReference type="NCBI Taxonomy" id="59560"/>
    <lineage>
        <taxon>Eukaryota</taxon>
        <taxon>Metazoa</taxon>
        <taxon>Chordata</taxon>
        <taxon>Tunicata</taxon>
        <taxon>Ascidiacea</taxon>
        <taxon>Phlebobranchia</taxon>
        <taxon>Ascidiidae</taxon>
        <taxon>Phallusia</taxon>
    </lineage>
</organism>
<dbReference type="Pfam" id="PF21539">
    <property type="entry name" value="Med15_C"/>
    <property type="match status" value="1"/>
</dbReference>
<dbReference type="InterPro" id="IPR048385">
    <property type="entry name" value="Med15_central"/>
</dbReference>
<evidence type="ECO:0000256" key="8">
    <source>
        <dbReference type="ARBA" id="ARBA00032016"/>
    </source>
</evidence>
<evidence type="ECO:0000259" key="13">
    <source>
        <dbReference type="Pfam" id="PF21539"/>
    </source>
</evidence>
<name>A0A6F9DJV0_9ASCI</name>
<reference evidence="14" key="1">
    <citation type="submission" date="2020-04" db="EMBL/GenBank/DDBJ databases">
        <authorList>
            <person name="Neveu A P."/>
        </authorList>
    </citation>
    <scope>NUCLEOTIDE SEQUENCE</scope>
    <source>
        <tissue evidence="14">Whole embryo</tissue>
    </source>
</reference>
<feature type="compositionally biased region" description="Low complexity" evidence="10">
    <location>
        <begin position="77"/>
        <end position="92"/>
    </location>
</feature>
<feature type="compositionally biased region" description="Polar residues" evidence="10">
    <location>
        <begin position="216"/>
        <end position="269"/>
    </location>
</feature>
<feature type="domain" description="ARC105/Med15 mediator subunit central" evidence="12">
    <location>
        <begin position="292"/>
        <end position="406"/>
    </location>
</feature>
<comment type="subunit">
    <text evidence="9">Component of the Mediator complex.</text>
</comment>
<evidence type="ECO:0000256" key="2">
    <source>
        <dbReference type="ARBA" id="ARBA00009807"/>
    </source>
</evidence>
<evidence type="ECO:0000256" key="5">
    <source>
        <dbReference type="ARBA" id="ARBA00023159"/>
    </source>
</evidence>
<dbReference type="InterPro" id="IPR036529">
    <property type="entry name" value="KIX_dom_sf"/>
</dbReference>
<comment type="similarity">
    <text evidence="2 9">Belongs to the Mediator complex subunit 15 family.</text>
</comment>
<proteinExistence type="evidence at transcript level"/>
<feature type="compositionally biased region" description="Pro residues" evidence="10">
    <location>
        <begin position="93"/>
        <end position="103"/>
    </location>
</feature>
<evidence type="ECO:0000256" key="3">
    <source>
        <dbReference type="ARBA" id="ARBA00019613"/>
    </source>
</evidence>
<evidence type="ECO:0000256" key="4">
    <source>
        <dbReference type="ARBA" id="ARBA00023015"/>
    </source>
</evidence>
<dbReference type="GO" id="GO:0005634">
    <property type="term" value="C:nucleus"/>
    <property type="evidence" value="ECO:0007669"/>
    <property type="project" value="UniProtKB-SubCell"/>
</dbReference>